<accession>A0A653CSZ5</accession>
<feature type="binding site" evidence="15">
    <location>
        <position position="40"/>
    </location>
    <ligand>
        <name>a divalent metal cation</name>
        <dbReference type="ChEBI" id="CHEBI:60240"/>
    </ligand>
</feature>
<evidence type="ECO:0000256" key="12">
    <source>
        <dbReference type="ARBA" id="ARBA00022837"/>
    </source>
</evidence>
<keyword evidence="16" id="KW-0732">Signal</keyword>
<dbReference type="EC" id="3.1.1.17" evidence="7"/>
<evidence type="ECO:0000256" key="14">
    <source>
        <dbReference type="PIRSR" id="PIRSR605511-1"/>
    </source>
</evidence>
<comment type="subcellular location">
    <subcellularLocation>
        <location evidence="5">Cytoplasm</location>
    </subcellularLocation>
</comment>
<gene>
    <name evidence="18" type="ORF">CALMAC_LOCUS11049</name>
</gene>
<evidence type="ECO:0000256" key="4">
    <source>
        <dbReference type="ARBA" id="ARBA00001946"/>
    </source>
</evidence>
<dbReference type="Proteomes" id="UP000410492">
    <property type="component" value="Unassembled WGS sequence"/>
</dbReference>
<feature type="binding site" evidence="15">
    <location>
        <position position="185"/>
    </location>
    <ligand>
        <name>a divalent metal cation</name>
        <dbReference type="ChEBI" id="CHEBI:60240"/>
    </ligand>
</feature>
<dbReference type="GO" id="GO:0019853">
    <property type="term" value="P:L-ascorbic acid biosynthetic process"/>
    <property type="evidence" value="ECO:0007669"/>
    <property type="project" value="TreeGrafter"/>
</dbReference>
<evidence type="ECO:0000256" key="3">
    <source>
        <dbReference type="ARBA" id="ARBA00001936"/>
    </source>
</evidence>
<evidence type="ECO:0000256" key="5">
    <source>
        <dbReference type="ARBA" id="ARBA00004496"/>
    </source>
</evidence>
<organism evidence="18 19">
    <name type="scientific">Callosobruchus maculatus</name>
    <name type="common">Southern cowpea weevil</name>
    <name type="synonym">Pulse bruchid</name>
    <dbReference type="NCBI Taxonomy" id="64391"/>
    <lineage>
        <taxon>Eukaryota</taxon>
        <taxon>Metazoa</taxon>
        <taxon>Ecdysozoa</taxon>
        <taxon>Arthropoda</taxon>
        <taxon>Hexapoda</taxon>
        <taxon>Insecta</taxon>
        <taxon>Pterygota</taxon>
        <taxon>Neoptera</taxon>
        <taxon>Endopterygota</taxon>
        <taxon>Coleoptera</taxon>
        <taxon>Polyphaga</taxon>
        <taxon>Cucujiformia</taxon>
        <taxon>Chrysomeloidea</taxon>
        <taxon>Chrysomelidae</taxon>
        <taxon>Bruchinae</taxon>
        <taxon>Bruchini</taxon>
        <taxon>Callosobruchus</taxon>
    </lineage>
</organism>
<dbReference type="Gene3D" id="2.120.10.30">
    <property type="entry name" value="TolB, C-terminal domain"/>
    <property type="match status" value="1"/>
</dbReference>
<dbReference type="InterPro" id="IPR011042">
    <property type="entry name" value="6-blade_b-propeller_TolB-like"/>
</dbReference>
<feature type="binding site" evidence="15">
    <location>
        <position position="135"/>
    </location>
    <ligand>
        <name>substrate</name>
    </ligand>
</feature>
<keyword evidence="10 15" id="KW-0479">Metal-binding</keyword>
<evidence type="ECO:0000256" key="10">
    <source>
        <dbReference type="ARBA" id="ARBA00022723"/>
    </source>
</evidence>
<proteinExistence type="inferred from homology"/>
<dbReference type="PANTHER" id="PTHR10907:SF66">
    <property type="entry name" value="MIP34848P1-RELATED"/>
    <property type="match status" value="1"/>
</dbReference>
<comment type="similarity">
    <text evidence="6">Belongs to the SMP-30/CGR1 family.</text>
</comment>
<dbReference type="GO" id="GO:0005509">
    <property type="term" value="F:calcium ion binding"/>
    <property type="evidence" value="ECO:0007669"/>
    <property type="project" value="TreeGrafter"/>
</dbReference>
<dbReference type="Pfam" id="PF08450">
    <property type="entry name" value="SGL"/>
    <property type="match status" value="1"/>
</dbReference>
<evidence type="ECO:0000256" key="7">
    <source>
        <dbReference type="ARBA" id="ARBA00013227"/>
    </source>
</evidence>
<evidence type="ECO:0000256" key="2">
    <source>
        <dbReference type="ARBA" id="ARBA00001913"/>
    </source>
</evidence>
<protein>
    <recommendedName>
        <fullName evidence="8">Regucalcin</fullName>
        <ecNumber evidence="7">3.1.1.17</ecNumber>
    </recommendedName>
    <alternativeName>
        <fullName evidence="13">Gluconolactonase</fullName>
    </alternativeName>
</protein>
<feature type="domain" description="SMP-30/Gluconolactonase/LRE-like region" evidence="17">
    <location>
        <begin position="38"/>
        <end position="297"/>
    </location>
</feature>
<evidence type="ECO:0000259" key="17">
    <source>
        <dbReference type="Pfam" id="PF08450"/>
    </source>
</evidence>
<comment type="cofactor">
    <cofactor evidence="3">
        <name>Mn(2+)</name>
        <dbReference type="ChEBI" id="CHEBI:29035"/>
    </cofactor>
</comment>
<dbReference type="PANTHER" id="PTHR10907">
    <property type="entry name" value="REGUCALCIN"/>
    <property type="match status" value="1"/>
</dbReference>
<evidence type="ECO:0000313" key="18">
    <source>
        <dbReference type="EMBL" id="VEN50203.1"/>
    </source>
</evidence>
<dbReference type="PRINTS" id="PR01790">
    <property type="entry name" value="SMP30FAMILY"/>
</dbReference>
<keyword evidence="12" id="KW-0106">Calcium</keyword>
<dbReference type="GO" id="GO:0005737">
    <property type="term" value="C:cytoplasm"/>
    <property type="evidence" value="ECO:0007669"/>
    <property type="project" value="UniProtKB-SubCell"/>
</dbReference>
<dbReference type="EMBL" id="CAACVG010008533">
    <property type="protein sequence ID" value="VEN50203.1"/>
    <property type="molecule type" value="Genomic_DNA"/>
</dbReference>
<name>A0A653CSZ5_CALMS</name>
<evidence type="ECO:0000256" key="16">
    <source>
        <dbReference type="SAM" id="SignalP"/>
    </source>
</evidence>
<dbReference type="OrthoDB" id="423498at2759"/>
<keyword evidence="9" id="KW-0963">Cytoplasm</keyword>
<comment type="cofactor">
    <cofactor evidence="4">
        <name>Mg(2+)</name>
        <dbReference type="ChEBI" id="CHEBI:18420"/>
    </cofactor>
</comment>
<feature type="signal peptide" evidence="16">
    <location>
        <begin position="1"/>
        <end position="18"/>
    </location>
</feature>
<keyword evidence="11" id="KW-0378">Hydrolase</keyword>
<feature type="binding site" evidence="15">
    <location>
        <position position="153"/>
    </location>
    <ligand>
        <name>substrate</name>
    </ligand>
</feature>
<evidence type="ECO:0000313" key="19">
    <source>
        <dbReference type="Proteomes" id="UP000410492"/>
    </source>
</evidence>
<keyword evidence="19" id="KW-1185">Reference proteome</keyword>
<dbReference type="FunFam" id="2.120.10.30:FF:000027">
    <property type="entry name" value="Regucalcin homologue"/>
    <property type="match status" value="1"/>
</dbReference>
<sequence length="333" mass="37052">MCTIQQFLLLLLSCVTFSAVMPSNVKVERLDEIEITELGEGPHWDAEQQCLYFIDIFGKSIHRYVPATKKHTKAVIGTNHVSIIIPVKDEKDKFVVSIGRELAIVTWDGESSNVSNVEKIYEVENDPETIDNRFNDGKCDPTGRLWVGTMGGEPVNGQVKREKGGLYSFQNNKVKKHISKVGISNGLAWNTELKKFYYVDSHNRSVVEYDYDEKSGEISNRKTVFDLSKHGIDGATDGMAIDTDGNLWVAVFGAYRVIKIDPRIPETLLETVNIPAKQVTSVAFGGENLDELYVTTAKFTINGEILSPPEHGATYRVTGINAKGYPGVPFTNK</sequence>
<keyword evidence="15" id="KW-0862">Zinc</keyword>
<dbReference type="AlphaFoldDB" id="A0A653CSZ5"/>
<feature type="binding site" evidence="15">
    <location>
        <position position="133"/>
    </location>
    <ligand>
        <name>substrate</name>
    </ligand>
</feature>
<evidence type="ECO:0000256" key="9">
    <source>
        <dbReference type="ARBA" id="ARBA00022490"/>
    </source>
</evidence>
<evidence type="ECO:0000256" key="8">
    <source>
        <dbReference type="ARBA" id="ARBA00016808"/>
    </source>
</evidence>
<comment type="cofactor">
    <cofactor evidence="15">
        <name>Zn(2+)</name>
        <dbReference type="ChEBI" id="CHEBI:29105"/>
    </cofactor>
    <text evidence="15">Binds 1 divalent metal cation per subunit.</text>
</comment>
<dbReference type="InterPro" id="IPR013658">
    <property type="entry name" value="SGL"/>
</dbReference>
<dbReference type="SUPFAM" id="SSF63829">
    <property type="entry name" value="Calcium-dependent phosphotriesterase"/>
    <property type="match status" value="1"/>
</dbReference>
<evidence type="ECO:0000256" key="1">
    <source>
        <dbReference type="ARBA" id="ARBA00001589"/>
    </source>
</evidence>
<reference evidence="18 19" key="1">
    <citation type="submission" date="2019-01" db="EMBL/GenBank/DDBJ databases">
        <authorList>
            <person name="Sayadi A."/>
        </authorList>
    </citation>
    <scope>NUCLEOTIDE SEQUENCE [LARGE SCALE GENOMIC DNA]</scope>
</reference>
<dbReference type="InterPro" id="IPR005511">
    <property type="entry name" value="SMP-30"/>
</dbReference>
<comment type="cofactor">
    <cofactor evidence="2">
        <name>Ca(2+)</name>
        <dbReference type="ChEBI" id="CHEBI:29108"/>
    </cofactor>
</comment>
<feature type="chain" id="PRO_5024863101" description="Regucalcin" evidence="16">
    <location>
        <begin position="19"/>
        <end position="333"/>
    </location>
</feature>
<evidence type="ECO:0000256" key="6">
    <source>
        <dbReference type="ARBA" id="ARBA00008853"/>
    </source>
</evidence>
<evidence type="ECO:0000256" key="15">
    <source>
        <dbReference type="PIRSR" id="PIRSR605511-2"/>
    </source>
</evidence>
<comment type="catalytic activity">
    <reaction evidence="1">
        <text>D-glucono-1,5-lactone + H2O = D-gluconate + H(+)</text>
        <dbReference type="Rhea" id="RHEA:10440"/>
        <dbReference type="ChEBI" id="CHEBI:15377"/>
        <dbReference type="ChEBI" id="CHEBI:15378"/>
        <dbReference type="ChEBI" id="CHEBI:16217"/>
        <dbReference type="ChEBI" id="CHEBI:18391"/>
        <dbReference type="EC" id="3.1.1.17"/>
    </reaction>
</comment>
<evidence type="ECO:0000256" key="13">
    <source>
        <dbReference type="ARBA" id="ARBA00032464"/>
    </source>
</evidence>
<dbReference type="GO" id="GO:0004341">
    <property type="term" value="F:gluconolactonase activity"/>
    <property type="evidence" value="ECO:0007669"/>
    <property type="project" value="UniProtKB-EC"/>
</dbReference>
<feature type="binding site" evidence="15">
    <location>
        <position position="237"/>
    </location>
    <ligand>
        <name>a divalent metal cation</name>
        <dbReference type="ChEBI" id="CHEBI:60240"/>
    </ligand>
</feature>
<evidence type="ECO:0000256" key="11">
    <source>
        <dbReference type="ARBA" id="ARBA00022801"/>
    </source>
</evidence>
<feature type="active site" description="Proton donor/acceptor" evidence="14">
    <location>
        <position position="237"/>
    </location>
</feature>